<dbReference type="Pfam" id="PF01583">
    <property type="entry name" value="APS_kinase"/>
    <property type="match status" value="1"/>
</dbReference>
<dbReference type="EMBL" id="MN739435">
    <property type="protein sequence ID" value="QHT04598.1"/>
    <property type="molecule type" value="Genomic_DNA"/>
</dbReference>
<sequence length="536" mass="59991">MTTITLDDKTLCDLECILGGYFAPLDTFMNSKDYEKVCDDLHLEDGRFFPLPVTLAATGAEVKVGEAVILKDQTGYSLASMEVSEVFVVDVASECQRAYGTTDPNHPYVAYRYSLADHNGEITCISGKLTQLNPVRHYDFTDIRLTPNQTKELFKERGWDTVVGFQTRNPMHRAHYELTKYALSKAGENAKLFLNPVVGETQTVDIDYHTRVHVYKRLMPRYEAGTSELGLLPLAMRMAGPREACLHALIRKNYGCTHFVVGRDHAGPSSKTYSGKSFYGPYDAQTLLEKHAGEIGITPITSKMIVYNATTHVYQPIDEVPDGDEVKSLSGTQVREMLRSGQPIPEWFSYPEVVDILRKSQRTQGVCYYFVGLSGSGKTTYANMLKTLMLEQDPGREITILDGDVVRQNLSKGLGFTKEDRSTNVRRIGYVASEIVRHGGTVICANIAPYDEDRLANRQLIESFGGRYVEIFVDTPLEVCEKRDVKGLYKLAREGKIKQFTGISDPFETPSKADHVMYFGANGEDGKDFLVNIFST</sequence>
<dbReference type="InterPro" id="IPR025980">
    <property type="entry name" value="ATP-Sase_PUA-like_dom"/>
</dbReference>
<feature type="domain" description="APS kinase" evidence="6">
    <location>
        <begin position="364"/>
        <end position="516"/>
    </location>
</feature>
<evidence type="ECO:0000259" key="7">
    <source>
        <dbReference type="Pfam" id="PF01747"/>
    </source>
</evidence>
<dbReference type="SUPFAM" id="SSF52374">
    <property type="entry name" value="Nucleotidylyl transferase"/>
    <property type="match status" value="1"/>
</dbReference>
<organism evidence="9">
    <name type="scientific">viral metagenome</name>
    <dbReference type="NCBI Taxonomy" id="1070528"/>
    <lineage>
        <taxon>unclassified sequences</taxon>
        <taxon>metagenomes</taxon>
        <taxon>organismal metagenomes</taxon>
    </lineage>
</organism>
<dbReference type="InterPro" id="IPR002650">
    <property type="entry name" value="Sulphate_adenylyltransferase"/>
</dbReference>
<dbReference type="PANTHER" id="PTHR42700">
    <property type="entry name" value="SULFATE ADENYLYLTRANSFERASE"/>
    <property type="match status" value="1"/>
</dbReference>
<evidence type="ECO:0000259" key="6">
    <source>
        <dbReference type="Pfam" id="PF01583"/>
    </source>
</evidence>
<evidence type="ECO:0000256" key="3">
    <source>
        <dbReference type="ARBA" id="ARBA00022695"/>
    </source>
</evidence>
<dbReference type="NCBIfam" id="TIGR00455">
    <property type="entry name" value="apsK"/>
    <property type="match status" value="1"/>
</dbReference>
<dbReference type="InterPro" id="IPR027417">
    <property type="entry name" value="P-loop_NTPase"/>
</dbReference>
<dbReference type="NCBIfam" id="TIGR00339">
    <property type="entry name" value="sopT"/>
    <property type="match status" value="1"/>
</dbReference>
<dbReference type="PANTHER" id="PTHR42700:SF1">
    <property type="entry name" value="SULFATE ADENYLYLTRANSFERASE"/>
    <property type="match status" value="1"/>
</dbReference>
<keyword evidence="5" id="KW-0067">ATP-binding</keyword>
<keyword evidence="4" id="KW-0547">Nucleotide-binding</keyword>
<dbReference type="CDD" id="cd02027">
    <property type="entry name" value="APSK"/>
    <property type="match status" value="1"/>
</dbReference>
<protein>
    <submittedName>
        <fullName evidence="9">Uncharacterized protein</fullName>
    </submittedName>
</protein>
<evidence type="ECO:0000256" key="4">
    <source>
        <dbReference type="ARBA" id="ARBA00022741"/>
    </source>
</evidence>
<proteinExistence type="predicted"/>
<dbReference type="InterPro" id="IPR050512">
    <property type="entry name" value="Sulf_AdTrans/APS_kinase"/>
</dbReference>
<keyword evidence="3" id="KW-0548">Nucleotidyltransferase</keyword>
<evidence type="ECO:0000256" key="1">
    <source>
        <dbReference type="ARBA" id="ARBA00004678"/>
    </source>
</evidence>
<dbReference type="InterPro" id="IPR002891">
    <property type="entry name" value="APS"/>
</dbReference>
<dbReference type="Gene3D" id="3.40.50.300">
    <property type="entry name" value="P-loop containing nucleotide triphosphate hydrolases"/>
    <property type="match status" value="1"/>
</dbReference>
<dbReference type="InterPro" id="IPR015947">
    <property type="entry name" value="PUA-like_sf"/>
</dbReference>
<feature type="domain" description="ATP-sulfurylase PUA-like" evidence="8">
    <location>
        <begin position="2"/>
        <end position="118"/>
    </location>
</feature>
<dbReference type="GO" id="GO:0004781">
    <property type="term" value="F:sulfate adenylyltransferase (ATP) activity"/>
    <property type="evidence" value="ECO:0007669"/>
    <property type="project" value="UniProtKB-EC"/>
</dbReference>
<dbReference type="Pfam" id="PF01747">
    <property type="entry name" value="ATP-sulfurylase"/>
    <property type="match status" value="1"/>
</dbReference>
<accession>A0A6C0CJ27</accession>
<evidence type="ECO:0000256" key="5">
    <source>
        <dbReference type="ARBA" id="ARBA00022840"/>
    </source>
</evidence>
<dbReference type="AlphaFoldDB" id="A0A6C0CJ27"/>
<dbReference type="InterPro" id="IPR024951">
    <property type="entry name" value="Sulfurylase_cat_dom"/>
</dbReference>
<dbReference type="Gene3D" id="3.40.50.620">
    <property type="entry name" value="HUPs"/>
    <property type="match status" value="1"/>
</dbReference>
<dbReference type="InterPro" id="IPR014729">
    <property type="entry name" value="Rossmann-like_a/b/a_fold"/>
</dbReference>
<feature type="domain" description="Sulphate adenylyltransferase catalytic" evidence="7">
    <location>
        <begin position="142"/>
        <end position="359"/>
    </location>
</feature>
<keyword evidence="2" id="KW-0808">Transferase</keyword>
<comment type="pathway">
    <text evidence="1">Sulfur metabolism.</text>
</comment>
<dbReference type="GO" id="GO:0019379">
    <property type="term" value="P:sulfate assimilation, phosphoadenylyl sulfate reduction by phosphoadenylyl-sulfate reductase (thioredoxin)"/>
    <property type="evidence" value="ECO:0007669"/>
    <property type="project" value="TreeGrafter"/>
</dbReference>
<dbReference type="GO" id="GO:0005524">
    <property type="term" value="F:ATP binding"/>
    <property type="evidence" value="ECO:0007669"/>
    <property type="project" value="UniProtKB-KW"/>
</dbReference>
<dbReference type="Gene3D" id="3.10.400.10">
    <property type="entry name" value="Sulfate adenylyltransferase"/>
    <property type="match status" value="1"/>
</dbReference>
<dbReference type="CDD" id="cd00517">
    <property type="entry name" value="ATPS"/>
    <property type="match status" value="1"/>
</dbReference>
<dbReference type="GO" id="GO:0005737">
    <property type="term" value="C:cytoplasm"/>
    <property type="evidence" value="ECO:0007669"/>
    <property type="project" value="TreeGrafter"/>
</dbReference>
<dbReference type="SUPFAM" id="SSF88697">
    <property type="entry name" value="PUA domain-like"/>
    <property type="match status" value="1"/>
</dbReference>
<dbReference type="SUPFAM" id="SSF52540">
    <property type="entry name" value="P-loop containing nucleoside triphosphate hydrolases"/>
    <property type="match status" value="1"/>
</dbReference>
<evidence type="ECO:0000313" key="9">
    <source>
        <dbReference type="EMBL" id="QHT04598.1"/>
    </source>
</evidence>
<name>A0A6C0CJ27_9ZZZZ</name>
<dbReference type="GO" id="GO:0004020">
    <property type="term" value="F:adenylylsulfate kinase activity"/>
    <property type="evidence" value="ECO:0007669"/>
    <property type="project" value="InterPro"/>
</dbReference>
<dbReference type="Pfam" id="PF14306">
    <property type="entry name" value="PUA_2"/>
    <property type="match status" value="1"/>
</dbReference>
<dbReference type="InterPro" id="IPR059117">
    <property type="entry name" value="APS_kinase_dom"/>
</dbReference>
<evidence type="ECO:0000256" key="2">
    <source>
        <dbReference type="ARBA" id="ARBA00022679"/>
    </source>
</evidence>
<reference evidence="9" key="1">
    <citation type="journal article" date="2020" name="Nature">
        <title>Giant virus diversity and host interactions through global metagenomics.</title>
        <authorList>
            <person name="Schulz F."/>
            <person name="Roux S."/>
            <person name="Paez-Espino D."/>
            <person name="Jungbluth S."/>
            <person name="Walsh D.A."/>
            <person name="Denef V.J."/>
            <person name="McMahon K.D."/>
            <person name="Konstantinidis K.T."/>
            <person name="Eloe-Fadrosh E.A."/>
            <person name="Kyrpides N.C."/>
            <person name="Woyke T."/>
        </authorList>
    </citation>
    <scope>NUCLEOTIDE SEQUENCE</scope>
    <source>
        <strain evidence="9">GVMAG-M-3300021343-4</strain>
    </source>
</reference>
<evidence type="ECO:0000259" key="8">
    <source>
        <dbReference type="Pfam" id="PF14306"/>
    </source>
</evidence>
<dbReference type="GO" id="GO:0010134">
    <property type="term" value="P:sulfate assimilation via adenylyl sulfate reduction"/>
    <property type="evidence" value="ECO:0007669"/>
    <property type="project" value="TreeGrafter"/>
</dbReference>